<keyword evidence="6" id="KW-1185">Reference proteome</keyword>
<dbReference type="Gene3D" id="3.40.1360.10">
    <property type="match status" value="1"/>
</dbReference>
<feature type="binding site" evidence="1">
    <location>
        <position position="35"/>
    </location>
    <ligand>
        <name>Zn(2+)</name>
        <dbReference type="ChEBI" id="CHEBI:29105"/>
    </ligand>
</feature>
<feature type="binding site" evidence="1">
    <location>
        <position position="236"/>
    </location>
    <ligand>
        <name>Mg(2+)</name>
        <dbReference type="ChEBI" id="CHEBI:18420"/>
        <label>2</label>
    </ligand>
</feature>
<evidence type="ECO:0000256" key="1">
    <source>
        <dbReference type="HAMAP-Rule" id="MF_04154"/>
    </source>
</evidence>
<keyword evidence="1" id="KW-1194">Viral DNA replication</keyword>
<comment type="domain">
    <text evidence="1">The N-terminus zinc finger domain is essential for delivering the primed DNA template to the DNA polymerase. The central core domain contains the primase activity. The C-terminus region is responsible for the helicase activity and binds 1 Mg(2+)-dTTP.</text>
</comment>
<dbReference type="HAMAP" id="MF_04154">
    <property type="entry name" value="Helic_Prim_T7"/>
    <property type="match status" value="1"/>
</dbReference>
<dbReference type="SUPFAM" id="SSF56731">
    <property type="entry name" value="DNA primase core"/>
    <property type="match status" value="1"/>
</dbReference>
<dbReference type="GO" id="GO:0008270">
    <property type="term" value="F:zinc ion binding"/>
    <property type="evidence" value="ECO:0007669"/>
    <property type="project" value="UniProtKB-UniRule"/>
</dbReference>
<keyword evidence="1" id="KW-0235">DNA replication</keyword>
<organism evidence="5 6">
    <name type="scientific">Pseudomonas phage UFJF_PfSW6</name>
    <dbReference type="NCBI Taxonomy" id="3003725"/>
    <lineage>
        <taxon>Viruses</taxon>
        <taxon>Duplodnaviria</taxon>
        <taxon>Heunggongvirae</taxon>
        <taxon>Uroviricota</taxon>
        <taxon>Caudoviricetes</taxon>
        <taxon>Autographivirales</taxon>
        <taxon>Autotranscriptaviridae</taxon>
        <taxon>Studiervirinae</taxon>
        <taxon>Pijolavirus</taxon>
        <taxon>Pijolavirus UFJFPfSW6</taxon>
    </lineage>
</organism>
<evidence type="ECO:0000256" key="2">
    <source>
        <dbReference type="SAM" id="MobiDB-lite"/>
    </source>
</evidence>
<keyword evidence="1" id="KW-0479">Metal-binding</keyword>
<dbReference type="InterPro" id="IPR007694">
    <property type="entry name" value="DNA_helicase_DnaB-like_C"/>
</dbReference>
<dbReference type="GO" id="GO:0003899">
    <property type="term" value="F:DNA-directed RNA polymerase activity"/>
    <property type="evidence" value="ECO:0007669"/>
    <property type="project" value="UniProtKB-UniRule"/>
</dbReference>
<comment type="function">
    <text evidence="1">ATP-dependent DNA helicase and primase essential for viral DNA replication and recombination. The helicase moves 5' -&gt; 3' on the lagging strand template, unwinding the DNA duplex ahead of the leading strand polymerase at the replication fork and generating ssDNA for both leading and lagging strand synthesis. ATP or dTTP hydrolysis propels each helicase domain to translocate sequentially along DNA. Mediates strand transfer when a joint molecule is available and participates in recombinational DNA repair through its role in strand exchange. Primase activity synthesizes short RNA primers at the sequence 5'-GTC-3' on the lagging strand that the polymerase elongates using dNTPs and providing the primase is still present.</text>
</comment>
<evidence type="ECO:0000313" key="6">
    <source>
        <dbReference type="Proteomes" id="UP001221264"/>
    </source>
</evidence>
<feature type="compositionally biased region" description="Acidic residues" evidence="2">
    <location>
        <begin position="552"/>
        <end position="562"/>
    </location>
</feature>
<dbReference type="InterPro" id="IPR048774">
    <property type="entry name" value="Helic-prim_T7_N"/>
</dbReference>
<dbReference type="GO" id="GO:0006269">
    <property type="term" value="P:DNA replication, synthesis of primer"/>
    <property type="evidence" value="ECO:0007669"/>
    <property type="project" value="UniProtKB-KW"/>
</dbReference>
<comment type="subunit">
    <text evidence="1">Homohexamer. Assembles as a hexamer onto linear or circular ssDNA in the presence of ATP or dTTP. Interacts (via C-terminus) with the viral DNA polymerase that is bound to DNA; this interaction is essential to initiate leading-strand DNA synthesis. The priming complex consists of 2 DNA polymerases and 1 helicase-primase hexamer that assemble on the DNA template. Interacts with the single-stranded DNA-binding protein. Part of the replicase complex that includes the DNA polymerase, the primase/helicase and the single-stranded DNA binding protein.</text>
</comment>
<dbReference type="SMART" id="SM00778">
    <property type="entry name" value="Prim_Zn_Ribbon"/>
    <property type="match status" value="1"/>
</dbReference>
<keyword evidence="1" id="KW-0862">Zinc</keyword>
<keyword evidence="1" id="KW-0639">Primosome</keyword>
<dbReference type="GO" id="GO:0005524">
    <property type="term" value="F:ATP binding"/>
    <property type="evidence" value="ECO:0007669"/>
    <property type="project" value="UniProtKB-UniRule"/>
</dbReference>
<feature type="domain" description="SF4 helicase" evidence="4">
    <location>
        <begin position="277"/>
        <end position="541"/>
    </location>
</feature>
<keyword evidence="1" id="KW-0347">Helicase</keyword>
<comment type="similarity">
    <text evidence="1">Belongs to the Teseptimavirus DNA helicase/primase family.</text>
</comment>
<feature type="site" description="dTTP/dATP binding" evidence="1">
    <location>
        <position position="515"/>
    </location>
</feature>
<dbReference type="Pfam" id="PF13155">
    <property type="entry name" value="Toprim_2"/>
    <property type="match status" value="1"/>
</dbReference>
<dbReference type="CDD" id="cd19483">
    <property type="entry name" value="RecA-like_Gp4D_helicase"/>
    <property type="match status" value="1"/>
</dbReference>
<feature type="binding site" evidence="1">
    <location>
        <position position="154"/>
    </location>
    <ligand>
        <name>Mg(2+)</name>
        <dbReference type="ChEBI" id="CHEBI:18420"/>
        <label>1</label>
        <note>catalytic</note>
    </ligand>
</feature>
<sequence>MDEEKEGSVFIKHIPCEDCGSSNANSLFSDGHEYCYACPPDTAWKKGTMEGEGAERRATTAHKDTLTFGDAQGRFQARPQRGLQEAVCRQYGYWLGKHHGQHYEIANYYDSAGNLTAQKLRTPDKEFSSKGKLSPKCLFGRQLWNGGRKIVLTEGEIDCLSMAQIQGGKYPVVSIPNGAGPQAKAAAAANYEYLDQFDEIILFFDMDEPGRLAAQECAEVLPPGKVKIATLVGFKDINEALVAGNAKAVTDAMWNAAPFVPDGVVSAHELLDRIKTKKDEPGIPLIGPDELLFKTKGARPGELVLITSGSGSGKSTYVRQNVFNWFYHHGIPAGVCMLEESVEETVQDIVGLYMNKRIRQEPDSFTEQEFDTAFHHIFASQKLHLYDSFAESQGDRLIAKMGYMVDVMGCRAIVLDHISIVVSAMDDLNDERKTIDQLMTKLKTFAKTKGIVMVVICHLKNPEKGTPHEEGRQIKITDLRGSGSLRQLSDTIIAAERNQQGDNPNLVLFRVLKCRFTGETGEAGYMLYNKATGLLENTTLTNATATGGDWSGQEEPEEEEPF</sequence>
<dbReference type="EMBL" id="OP924544">
    <property type="protein sequence ID" value="WAX22737.1"/>
    <property type="molecule type" value="Genomic_DNA"/>
</dbReference>
<keyword evidence="1" id="KW-0863">Zinc-finger</keyword>
<dbReference type="Proteomes" id="UP001221264">
    <property type="component" value="Segment"/>
</dbReference>
<gene>
    <name evidence="5" type="ORF">UFJFPfSW6_00023</name>
</gene>
<dbReference type="Gene3D" id="2.20.25.10">
    <property type="match status" value="1"/>
</dbReference>
<dbReference type="CDD" id="cd01029">
    <property type="entry name" value="TOPRIM_primases"/>
    <property type="match status" value="1"/>
</dbReference>
<feature type="region of interest" description="Disordered" evidence="2">
    <location>
        <begin position="542"/>
        <end position="562"/>
    </location>
</feature>
<keyword evidence="1" id="KW-0460">Magnesium</keyword>
<proteinExistence type="inferred from homology"/>
<dbReference type="Gene3D" id="3.40.50.300">
    <property type="entry name" value="P-loop containing nucleotide triphosphate hydrolases"/>
    <property type="match status" value="1"/>
</dbReference>
<dbReference type="InterPro" id="IPR006171">
    <property type="entry name" value="TOPRIM_dom"/>
</dbReference>
<keyword evidence="1" id="KW-0067">ATP-binding</keyword>
<dbReference type="GO" id="GO:0039693">
    <property type="term" value="P:viral DNA genome replication"/>
    <property type="evidence" value="ECO:0007669"/>
    <property type="project" value="UniProtKB-UniRule"/>
</dbReference>
<dbReference type="PANTHER" id="PTHR12873:SF0">
    <property type="entry name" value="TWINKLE MTDNA HELICASE"/>
    <property type="match status" value="1"/>
</dbReference>
<feature type="binding site" evidence="1">
    <location>
        <position position="19"/>
    </location>
    <ligand>
        <name>Zn(2+)</name>
        <dbReference type="ChEBI" id="CHEBI:29105"/>
    </ligand>
</feature>
<dbReference type="InterPro" id="IPR027417">
    <property type="entry name" value="P-loop_NTPase"/>
</dbReference>
<dbReference type="SMART" id="SM00493">
    <property type="entry name" value="TOPRIM"/>
    <property type="match status" value="1"/>
</dbReference>
<protein>
    <recommendedName>
        <fullName evidence="1">DNA helicase/primase</fullName>
        <ecNumber evidence="1">2.7.7.-</ecNumber>
        <ecNumber evidence="1">3.6.4.12</ecNumber>
    </recommendedName>
</protein>
<dbReference type="GO" id="GO:0003697">
    <property type="term" value="F:single-stranded DNA binding"/>
    <property type="evidence" value="ECO:0007669"/>
    <property type="project" value="InterPro"/>
</dbReference>
<evidence type="ECO:0000259" key="3">
    <source>
        <dbReference type="PROSITE" id="PS50880"/>
    </source>
</evidence>
<comment type="catalytic activity">
    <reaction evidence="1">
        <text>ATP + H2O = ADP + phosphate + H(+)</text>
        <dbReference type="Rhea" id="RHEA:13065"/>
        <dbReference type="ChEBI" id="CHEBI:15377"/>
        <dbReference type="ChEBI" id="CHEBI:15378"/>
        <dbReference type="ChEBI" id="CHEBI:30616"/>
        <dbReference type="ChEBI" id="CHEBI:43474"/>
        <dbReference type="ChEBI" id="CHEBI:456216"/>
        <dbReference type="EC" id="3.6.4.12"/>
    </reaction>
</comment>
<dbReference type="InterPro" id="IPR027032">
    <property type="entry name" value="Twinkle-like"/>
</dbReference>
<comment type="cofactor">
    <cofactor evidence="1">
        <name>Mg(2+)</name>
        <dbReference type="ChEBI" id="CHEBI:18420"/>
    </cofactor>
    <text evidence="1">Binds 2 Mg(2+), one of which is catalytic.</text>
</comment>
<feature type="zinc finger region" description="C4-like; zinc ribbon fold" evidence="1">
    <location>
        <begin position="16"/>
        <end position="38"/>
    </location>
</feature>
<dbReference type="EC" id="3.6.4.12" evidence="1"/>
<dbReference type="SUPFAM" id="SSF52540">
    <property type="entry name" value="P-loop containing nucleoside triphosphate hydrolases"/>
    <property type="match status" value="1"/>
</dbReference>
<feature type="site" description="dTTP/dATP binding" evidence="1">
    <location>
        <position position="458"/>
    </location>
</feature>
<dbReference type="EC" id="2.7.7.-" evidence="1"/>
<dbReference type="SUPFAM" id="SSF57783">
    <property type="entry name" value="Zinc beta-ribbon"/>
    <property type="match status" value="1"/>
</dbReference>
<keyword evidence="1" id="KW-0548">Nucleotidyltransferase</keyword>
<accession>A0AAF0AG87</accession>
<evidence type="ECO:0000259" key="4">
    <source>
        <dbReference type="PROSITE" id="PS51199"/>
    </source>
</evidence>
<keyword evidence="1" id="KW-0511">Multifunctional enzyme</keyword>
<dbReference type="Pfam" id="PF21268">
    <property type="entry name" value="Helic-prim_T7_N"/>
    <property type="match status" value="1"/>
</dbReference>
<dbReference type="GO" id="GO:0043139">
    <property type="term" value="F:5'-3' DNA helicase activity"/>
    <property type="evidence" value="ECO:0007669"/>
    <property type="project" value="InterPro"/>
</dbReference>
<evidence type="ECO:0000313" key="5">
    <source>
        <dbReference type="EMBL" id="WAX22737.1"/>
    </source>
</evidence>
<feature type="binding site" evidence="1">
    <location>
        <begin position="308"/>
        <end position="315"/>
    </location>
    <ligand>
        <name>ATP</name>
        <dbReference type="ChEBI" id="CHEBI:30616"/>
    </ligand>
</feature>
<dbReference type="InterPro" id="IPR034154">
    <property type="entry name" value="TOPRIM_DnaG/twinkle"/>
</dbReference>
<keyword evidence="1" id="KW-0547">Nucleotide-binding</keyword>
<dbReference type="Gene3D" id="2.20.25.180">
    <property type="match status" value="1"/>
</dbReference>
<feature type="domain" description="Toprim" evidence="3">
    <location>
        <begin position="148"/>
        <end position="236"/>
    </location>
</feature>
<keyword evidence="1" id="KW-0378">Hydrolase</keyword>
<dbReference type="GO" id="GO:0016787">
    <property type="term" value="F:hydrolase activity"/>
    <property type="evidence" value="ECO:0007669"/>
    <property type="project" value="UniProtKB-KW"/>
</dbReference>
<keyword evidence="1" id="KW-0808">Transferase</keyword>
<feature type="site" description="dTTP/dATP binding" evidence="1">
    <location>
        <position position="497"/>
    </location>
</feature>
<dbReference type="InterPro" id="IPR013237">
    <property type="entry name" value="Phage_T7_Gp4_N"/>
</dbReference>
<name>A0AAF0AG87_9CAUD</name>
<reference evidence="6" key="1">
    <citation type="journal article" date="2023" name="3 Biotech.">
        <title>Genome sequencing of Pseudomonas fluorescens phage UFJF_PfSW6: a novel lytic Pijolavirus specie with potential for biocontrol in the dairy industry.</title>
        <authorList>
            <person name="Vidigal P.M.P."/>
            <person name="Hungaro H.M."/>
        </authorList>
    </citation>
    <scope>NUCLEOTIDE SEQUENCE [LARGE SCALE GENOMIC DNA]</scope>
</reference>
<feature type="site" description="dTTP/dATP binding" evidence="1">
    <location>
        <position position="528"/>
    </location>
</feature>
<feature type="binding site" evidence="1">
    <location>
        <position position="205"/>
    </location>
    <ligand>
        <name>Mg(2+)</name>
        <dbReference type="ChEBI" id="CHEBI:18420"/>
        <label>1</label>
        <note>catalytic</note>
    </ligand>
</feature>
<dbReference type="PROSITE" id="PS50880">
    <property type="entry name" value="TOPRIM"/>
    <property type="match status" value="1"/>
</dbReference>
<feature type="site" description="dTTP/dATP binding" evidence="1">
    <location>
        <position position="357"/>
    </location>
</feature>
<feature type="binding site" evidence="1">
    <location>
        <position position="38"/>
    </location>
    <ligand>
        <name>Zn(2+)</name>
        <dbReference type="ChEBI" id="CHEBI:29105"/>
    </ligand>
</feature>
<comment type="caution">
    <text evidence="1">Lacks conserved residue(s) required for the propagation of feature annotation.</text>
</comment>
<dbReference type="PANTHER" id="PTHR12873">
    <property type="entry name" value="T7-LIKE MITOCHONDRIAL DNA HELICASE"/>
    <property type="match status" value="1"/>
</dbReference>
<dbReference type="Pfam" id="PF03796">
    <property type="entry name" value="DnaB_C"/>
    <property type="match status" value="1"/>
</dbReference>
<dbReference type="PROSITE" id="PS51199">
    <property type="entry name" value="SF4_HELICASE"/>
    <property type="match status" value="1"/>
</dbReference>
<dbReference type="InterPro" id="IPR046394">
    <property type="entry name" value="Helic_Prim_T7"/>
</dbReference>
<feature type="binding site" evidence="1">
    <location>
        <position position="16"/>
    </location>
    <ligand>
        <name>Zn(2+)</name>
        <dbReference type="ChEBI" id="CHEBI:29105"/>
    </ligand>
</feature>